<protein>
    <submittedName>
        <fullName evidence="1">Putative secreted peptide</fullName>
    </submittedName>
</protein>
<reference evidence="1" key="1">
    <citation type="submission" date="2018-01" db="EMBL/GenBank/DDBJ databases">
        <title>An insight into the sialome of Amazonian anophelines.</title>
        <authorList>
            <person name="Ribeiro J.M."/>
            <person name="Scarpassa V."/>
            <person name="Calvo E."/>
        </authorList>
    </citation>
    <scope>NUCLEOTIDE SEQUENCE</scope>
    <source>
        <tissue evidence="1">Salivary glands</tissue>
    </source>
</reference>
<proteinExistence type="predicted"/>
<sequence length="80" mass="8704">MPPSVRPRLWSAIWCRAIGLPLRRVATSGSPMITSVSINSSRAYCDGVPAHHPIMCSTHFSTERVRLFGGIVVARGIVES</sequence>
<name>A0A2M3ZNU1_9DIPT</name>
<evidence type="ECO:0000313" key="1">
    <source>
        <dbReference type="EMBL" id="MBW30078.1"/>
    </source>
</evidence>
<dbReference type="EMBL" id="GGFM01009327">
    <property type="protein sequence ID" value="MBW30078.1"/>
    <property type="molecule type" value="Transcribed_RNA"/>
</dbReference>
<dbReference type="AlphaFoldDB" id="A0A2M3ZNU1"/>
<accession>A0A2M3ZNU1</accession>
<organism evidence="1">
    <name type="scientific">Anopheles braziliensis</name>
    <dbReference type="NCBI Taxonomy" id="58242"/>
    <lineage>
        <taxon>Eukaryota</taxon>
        <taxon>Metazoa</taxon>
        <taxon>Ecdysozoa</taxon>
        <taxon>Arthropoda</taxon>
        <taxon>Hexapoda</taxon>
        <taxon>Insecta</taxon>
        <taxon>Pterygota</taxon>
        <taxon>Neoptera</taxon>
        <taxon>Endopterygota</taxon>
        <taxon>Diptera</taxon>
        <taxon>Nematocera</taxon>
        <taxon>Culicoidea</taxon>
        <taxon>Culicidae</taxon>
        <taxon>Anophelinae</taxon>
        <taxon>Anopheles</taxon>
    </lineage>
</organism>